<sequence length="147" mass="16769">MASHNSATTTTLLFLITFFFLFSSPTAVFNITRILDRTLDFDTFNSYLSQTKLIVEIKHRQTITEILSVHAILDYYDIPKIWAMKRQSTLLTTLFQSTGMANDEMGFVNLTKTPFDIRLGSAKPNTGLTVDLIKIVAARLYNISMYR</sequence>
<name>A0A843UP95_COLES</name>
<dbReference type="PANTHER" id="PTHR32382">
    <property type="entry name" value="FASCICLIN-LIKE ARABINOGALACTAN PROTEIN"/>
    <property type="match status" value="1"/>
</dbReference>
<dbReference type="GO" id="GO:0005886">
    <property type="term" value="C:plasma membrane"/>
    <property type="evidence" value="ECO:0007669"/>
    <property type="project" value="TreeGrafter"/>
</dbReference>
<keyword evidence="2" id="KW-1185">Reference proteome</keyword>
<dbReference type="Proteomes" id="UP000652761">
    <property type="component" value="Unassembled WGS sequence"/>
</dbReference>
<organism evidence="1 2">
    <name type="scientific">Colocasia esculenta</name>
    <name type="common">Wild taro</name>
    <name type="synonym">Arum esculentum</name>
    <dbReference type="NCBI Taxonomy" id="4460"/>
    <lineage>
        <taxon>Eukaryota</taxon>
        <taxon>Viridiplantae</taxon>
        <taxon>Streptophyta</taxon>
        <taxon>Embryophyta</taxon>
        <taxon>Tracheophyta</taxon>
        <taxon>Spermatophyta</taxon>
        <taxon>Magnoliopsida</taxon>
        <taxon>Liliopsida</taxon>
        <taxon>Araceae</taxon>
        <taxon>Aroideae</taxon>
        <taxon>Colocasieae</taxon>
        <taxon>Colocasia</taxon>
    </lineage>
</organism>
<proteinExistence type="predicted"/>
<dbReference type="EMBL" id="NMUH01000708">
    <property type="protein sequence ID" value="MQL83634.1"/>
    <property type="molecule type" value="Genomic_DNA"/>
</dbReference>
<protein>
    <submittedName>
        <fullName evidence="1">Uncharacterized protein</fullName>
    </submittedName>
</protein>
<accession>A0A843UP95</accession>
<dbReference type="OrthoDB" id="694090at2759"/>
<comment type="caution">
    <text evidence="1">The sequence shown here is derived from an EMBL/GenBank/DDBJ whole genome shotgun (WGS) entry which is preliminary data.</text>
</comment>
<gene>
    <name evidence="1" type="ORF">Taro_016126</name>
</gene>
<evidence type="ECO:0000313" key="1">
    <source>
        <dbReference type="EMBL" id="MQL83634.1"/>
    </source>
</evidence>
<dbReference type="PANTHER" id="PTHR32382:SF6">
    <property type="entry name" value="FASCICLIN-LIKE ARABINOGALACTAN PROTEIN 14"/>
    <property type="match status" value="1"/>
</dbReference>
<reference evidence="1" key="1">
    <citation type="submission" date="2017-07" db="EMBL/GenBank/DDBJ databases">
        <title>Taro Niue Genome Assembly and Annotation.</title>
        <authorList>
            <person name="Atibalentja N."/>
            <person name="Keating K."/>
            <person name="Fields C.J."/>
        </authorList>
    </citation>
    <scope>NUCLEOTIDE SEQUENCE</scope>
    <source>
        <strain evidence="1">Niue_2</strain>
        <tissue evidence="1">Leaf</tissue>
    </source>
</reference>
<dbReference type="AlphaFoldDB" id="A0A843UP95"/>
<evidence type="ECO:0000313" key="2">
    <source>
        <dbReference type="Proteomes" id="UP000652761"/>
    </source>
</evidence>
<dbReference type="InterPro" id="IPR033254">
    <property type="entry name" value="Plant_FLA"/>
</dbReference>